<evidence type="ECO:0000259" key="5">
    <source>
        <dbReference type="PROSITE" id="PS50830"/>
    </source>
</evidence>
<keyword evidence="4" id="KW-0732">Signal</keyword>
<dbReference type="OrthoDB" id="4376109at2"/>
<dbReference type="InterPro" id="IPR002071">
    <property type="entry name" value="Thermonucl_AS"/>
</dbReference>
<organism evidence="6 7">
    <name type="scientific">Mesobacillus zeae</name>
    <dbReference type="NCBI Taxonomy" id="1917180"/>
    <lineage>
        <taxon>Bacteria</taxon>
        <taxon>Bacillati</taxon>
        <taxon>Bacillota</taxon>
        <taxon>Bacilli</taxon>
        <taxon>Bacillales</taxon>
        <taxon>Bacillaceae</taxon>
        <taxon>Mesobacillus</taxon>
    </lineage>
</organism>
<dbReference type="InterPro" id="IPR035437">
    <property type="entry name" value="SNase_OB-fold_sf"/>
</dbReference>
<dbReference type="CDD" id="cd00175">
    <property type="entry name" value="SNc"/>
    <property type="match status" value="1"/>
</dbReference>
<dbReference type="PROSITE" id="PS51257">
    <property type="entry name" value="PROKAR_LIPOPROTEIN"/>
    <property type="match status" value="1"/>
</dbReference>
<evidence type="ECO:0000256" key="1">
    <source>
        <dbReference type="ARBA" id="ARBA00022722"/>
    </source>
</evidence>
<gene>
    <name evidence="6" type="ORF">D1970_10015</name>
</gene>
<keyword evidence="7" id="KW-1185">Reference proteome</keyword>
<dbReference type="PANTHER" id="PTHR12302">
    <property type="entry name" value="EBNA2 BINDING PROTEIN P100"/>
    <property type="match status" value="1"/>
</dbReference>
<dbReference type="InterPro" id="IPR016071">
    <property type="entry name" value="Staphylococal_nuclease_OB-fold"/>
</dbReference>
<dbReference type="EMBL" id="QWVT01000015">
    <property type="protein sequence ID" value="RID85917.1"/>
    <property type="molecule type" value="Genomic_DNA"/>
</dbReference>
<dbReference type="PANTHER" id="PTHR12302:SF3">
    <property type="entry name" value="SERINE_THREONINE-PROTEIN KINASE 31"/>
    <property type="match status" value="1"/>
</dbReference>
<reference evidence="6 7" key="1">
    <citation type="submission" date="2018-08" db="EMBL/GenBank/DDBJ databases">
        <title>Bacillus jemisoniae sp. nov., Bacillus chryseoplanitiae sp. nov., Bacillus resnikiae sp. nov., and Bacillus frankliniae sp. nov., isolated from Viking spacecraft and associated surfaces.</title>
        <authorList>
            <person name="Seuylemezian A."/>
            <person name="Vaishampayan P."/>
        </authorList>
    </citation>
    <scope>NUCLEOTIDE SEQUENCE [LARGE SCALE GENOMIC DNA]</scope>
    <source>
        <strain evidence="6 7">JJ-247</strain>
    </source>
</reference>
<name>A0A398B7Y0_9BACI</name>
<accession>A0A398B7Y0</accession>
<protein>
    <submittedName>
        <fullName evidence="6">Nuclease</fullName>
    </submittedName>
</protein>
<evidence type="ECO:0000313" key="6">
    <source>
        <dbReference type="EMBL" id="RID85917.1"/>
    </source>
</evidence>
<dbReference type="Gene3D" id="2.40.50.90">
    <property type="match status" value="1"/>
</dbReference>
<dbReference type="PROSITE" id="PS01284">
    <property type="entry name" value="TNASE_2"/>
    <property type="match status" value="1"/>
</dbReference>
<evidence type="ECO:0000256" key="3">
    <source>
        <dbReference type="ARBA" id="ARBA00022801"/>
    </source>
</evidence>
<evidence type="ECO:0000313" key="7">
    <source>
        <dbReference type="Proteomes" id="UP000265816"/>
    </source>
</evidence>
<keyword evidence="3" id="KW-0378">Hydrolase</keyword>
<feature type="domain" description="TNase-like" evidence="5">
    <location>
        <begin position="46"/>
        <end position="180"/>
    </location>
</feature>
<sequence length="263" mass="30033">MKKTSVFLLSWLLLLMMTGCSENTTNNGSQQEEKTETVAAEKHEFNRIKTELSKGVDGDTIEVFYKGRPEKVRFLLVDSPETSHPRLGKQPYGQEAKDFTTKIVEEAKNLEIEFDIGQKQDKYGRLLAYVYADGKSVQEELLKRGFARVAYVYPPNTRYVDEFNLIQKQAQQEEAGIWEVENYSREDGFHPEVMGESKTSSVLETEKLSKNKKTANCNIKGNISSSGKIYHTPDSPWYQQTKAEVMFCSEEEAIKAGFRAPQR</sequence>
<proteinExistence type="predicted"/>
<keyword evidence="2" id="KW-0255">Endonuclease</keyword>
<evidence type="ECO:0000256" key="2">
    <source>
        <dbReference type="ARBA" id="ARBA00022759"/>
    </source>
</evidence>
<feature type="signal peptide" evidence="4">
    <location>
        <begin position="1"/>
        <end position="21"/>
    </location>
</feature>
<dbReference type="PROSITE" id="PS50830">
    <property type="entry name" value="TNASE_3"/>
    <property type="match status" value="1"/>
</dbReference>
<dbReference type="Pfam" id="PF00565">
    <property type="entry name" value="SNase"/>
    <property type="match status" value="1"/>
</dbReference>
<dbReference type="Proteomes" id="UP000265816">
    <property type="component" value="Unassembled WGS sequence"/>
</dbReference>
<dbReference type="AlphaFoldDB" id="A0A398B7Y0"/>
<dbReference type="GO" id="GO:0016787">
    <property type="term" value="F:hydrolase activity"/>
    <property type="evidence" value="ECO:0007669"/>
    <property type="project" value="UniProtKB-KW"/>
</dbReference>
<dbReference type="SMART" id="SM00318">
    <property type="entry name" value="SNc"/>
    <property type="match status" value="1"/>
</dbReference>
<evidence type="ECO:0000256" key="4">
    <source>
        <dbReference type="SAM" id="SignalP"/>
    </source>
</evidence>
<dbReference type="GO" id="GO:0004519">
    <property type="term" value="F:endonuclease activity"/>
    <property type="evidence" value="ECO:0007669"/>
    <property type="project" value="UniProtKB-KW"/>
</dbReference>
<keyword evidence="1" id="KW-0540">Nuclease</keyword>
<dbReference type="SUPFAM" id="SSF50199">
    <property type="entry name" value="Staphylococcal nuclease"/>
    <property type="match status" value="1"/>
</dbReference>
<dbReference type="GO" id="GO:0003676">
    <property type="term" value="F:nucleic acid binding"/>
    <property type="evidence" value="ECO:0007669"/>
    <property type="project" value="InterPro"/>
</dbReference>
<feature type="chain" id="PRO_5038487435" evidence="4">
    <location>
        <begin position="22"/>
        <end position="263"/>
    </location>
</feature>
<comment type="caution">
    <text evidence="6">The sequence shown here is derived from an EMBL/GenBank/DDBJ whole genome shotgun (WGS) entry which is preliminary data.</text>
</comment>